<name>A0A176W1B0_MARPO</name>
<comment type="caution">
    <text evidence="2">The sequence shown here is derived from an EMBL/GenBank/DDBJ whole genome shotgun (WGS) entry which is preliminary data.</text>
</comment>
<proteinExistence type="predicted"/>
<sequence>MEQTTTSHRGDPTLRPAAVGKIEITDLQHQVVCGDASLKTCEEYMSRSQGEEKSAELNPTHSERHTERLVYHVNAPAVGDGSLVTLSYHAAQQSTAQWCRLVTTNSGITAYHSGFQEGGAVRNLEGLLFASLEIGCVGGSREGKDHNFSVDWADEFKDGRDDLQEDFIGMTFITLS</sequence>
<gene>
    <name evidence="2" type="ORF">AXG93_1712s1560</name>
</gene>
<dbReference type="AlphaFoldDB" id="A0A176W1B0"/>
<feature type="region of interest" description="Disordered" evidence="1">
    <location>
        <begin position="44"/>
        <end position="64"/>
    </location>
</feature>
<accession>A0A176W1B0</accession>
<dbReference type="EMBL" id="LVLJ01002271">
    <property type="protein sequence ID" value="OAE25976.1"/>
    <property type="molecule type" value="Genomic_DNA"/>
</dbReference>
<organism evidence="2 3">
    <name type="scientific">Marchantia polymorpha subsp. ruderalis</name>
    <dbReference type="NCBI Taxonomy" id="1480154"/>
    <lineage>
        <taxon>Eukaryota</taxon>
        <taxon>Viridiplantae</taxon>
        <taxon>Streptophyta</taxon>
        <taxon>Embryophyta</taxon>
        <taxon>Marchantiophyta</taxon>
        <taxon>Marchantiopsida</taxon>
        <taxon>Marchantiidae</taxon>
        <taxon>Marchantiales</taxon>
        <taxon>Marchantiaceae</taxon>
        <taxon>Marchantia</taxon>
    </lineage>
</organism>
<dbReference type="Proteomes" id="UP000077202">
    <property type="component" value="Unassembled WGS sequence"/>
</dbReference>
<protein>
    <submittedName>
        <fullName evidence="2">Uncharacterized protein</fullName>
    </submittedName>
</protein>
<keyword evidence="3" id="KW-1185">Reference proteome</keyword>
<evidence type="ECO:0000313" key="3">
    <source>
        <dbReference type="Proteomes" id="UP000077202"/>
    </source>
</evidence>
<evidence type="ECO:0000313" key="2">
    <source>
        <dbReference type="EMBL" id="OAE25976.1"/>
    </source>
</evidence>
<reference evidence="2" key="1">
    <citation type="submission" date="2016-03" db="EMBL/GenBank/DDBJ databases">
        <title>Mechanisms controlling the formation of the plant cell surface in tip-growing cells are functionally conserved among land plants.</title>
        <authorList>
            <person name="Honkanen S."/>
            <person name="Jones V.A."/>
            <person name="Morieri G."/>
            <person name="Champion C."/>
            <person name="Hetherington A.J."/>
            <person name="Kelly S."/>
            <person name="Saint-Marcoux D."/>
            <person name="Proust H."/>
            <person name="Prescott H."/>
            <person name="Dolan L."/>
        </authorList>
    </citation>
    <scope>NUCLEOTIDE SEQUENCE [LARGE SCALE GENOMIC DNA]</scope>
    <source>
        <tissue evidence="2">Whole gametophyte</tissue>
    </source>
</reference>
<evidence type="ECO:0000256" key="1">
    <source>
        <dbReference type="SAM" id="MobiDB-lite"/>
    </source>
</evidence>